<dbReference type="PANTHER" id="PTHR45913:SF5">
    <property type="entry name" value="GENERAL TRANSCRIPTION FACTOR II-I REPEAT DOMAIN-CONTAINING PROTEIN 2A-LIKE PROTEIN"/>
    <property type="match status" value="1"/>
</dbReference>
<sequence length="156" mass="17802">MVEETQSTGTNTDVFSVFQFEESCQEYLPAPSVLVELYDQLIINNGVLPIKWKPQFGKKIHEEKQQPTTTSAPKESQRFPEEVHTSQQEEEKNLTALQIVQNKKPCTMSEDFIKPCMLQACEDVSGKHAIQRLKLIPMSANTVKCRIEDMAEDIEN</sequence>
<reference evidence="2" key="1">
    <citation type="submission" date="2023-07" db="EMBL/GenBank/DDBJ databases">
        <title>Chromosome-level genome assembly of Artemia franciscana.</title>
        <authorList>
            <person name="Jo E."/>
        </authorList>
    </citation>
    <scope>NUCLEOTIDE SEQUENCE</scope>
    <source>
        <tissue evidence="2">Whole body</tissue>
    </source>
</reference>
<evidence type="ECO:0000256" key="1">
    <source>
        <dbReference type="SAM" id="MobiDB-lite"/>
    </source>
</evidence>
<accession>A0AA88HXA3</accession>
<dbReference type="AlphaFoldDB" id="A0AA88HXA3"/>
<proteinExistence type="predicted"/>
<dbReference type="EMBL" id="JAVRJZ010000016">
    <property type="protein sequence ID" value="KAK2711952.1"/>
    <property type="molecule type" value="Genomic_DNA"/>
</dbReference>
<protein>
    <submittedName>
        <fullName evidence="2">Uncharacterized protein</fullName>
    </submittedName>
</protein>
<evidence type="ECO:0000313" key="3">
    <source>
        <dbReference type="Proteomes" id="UP001187531"/>
    </source>
</evidence>
<feature type="region of interest" description="Disordered" evidence="1">
    <location>
        <begin position="59"/>
        <end position="92"/>
    </location>
</feature>
<name>A0AA88HXA3_ARTSF</name>
<evidence type="ECO:0000313" key="2">
    <source>
        <dbReference type="EMBL" id="KAK2711952.1"/>
    </source>
</evidence>
<gene>
    <name evidence="2" type="ORF">QYM36_012911</name>
</gene>
<dbReference type="PANTHER" id="PTHR45913">
    <property type="entry name" value="EPM2A-INTERACTING PROTEIN 1"/>
    <property type="match status" value="1"/>
</dbReference>
<comment type="caution">
    <text evidence="2">The sequence shown here is derived from an EMBL/GenBank/DDBJ whole genome shotgun (WGS) entry which is preliminary data.</text>
</comment>
<organism evidence="2 3">
    <name type="scientific">Artemia franciscana</name>
    <name type="common">Brine shrimp</name>
    <name type="synonym">Artemia sanfranciscana</name>
    <dbReference type="NCBI Taxonomy" id="6661"/>
    <lineage>
        <taxon>Eukaryota</taxon>
        <taxon>Metazoa</taxon>
        <taxon>Ecdysozoa</taxon>
        <taxon>Arthropoda</taxon>
        <taxon>Crustacea</taxon>
        <taxon>Branchiopoda</taxon>
        <taxon>Anostraca</taxon>
        <taxon>Artemiidae</taxon>
        <taxon>Artemia</taxon>
    </lineage>
</organism>
<dbReference type="Proteomes" id="UP001187531">
    <property type="component" value="Unassembled WGS sequence"/>
</dbReference>
<feature type="compositionally biased region" description="Basic and acidic residues" evidence="1">
    <location>
        <begin position="75"/>
        <end position="92"/>
    </location>
</feature>
<keyword evidence="3" id="KW-1185">Reference proteome</keyword>